<dbReference type="CDD" id="cd17709">
    <property type="entry name" value="BRCT_pescadillo_like"/>
    <property type="match status" value="1"/>
</dbReference>
<dbReference type="GO" id="GO:0070545">
    <property type="term" value="C:PeBoW complex"/>
    <property type="evidence" value="ECO:0007669"/>
    <property type="project" value="TreeGrafter"/>
</dbReference>
<evidence type="ECO:0000256" key="5">
    <source>
        <dbReference type="SAM" id="Coils"/>
    </source>
</evidence>
<dbReference type="PANTHER" id="PTHR12221:SF6">
    <property type="entry name" value="PESCADILLO HOMOLOG"/>
    <property type="match status" value="1"/>
</dbReference>
<feature type="compositionally biased region" description="Basic and acidic residues" evidence="6">
    <location>
        <begin position="356"/>
        <end position="371"/>
    </location>
</feature>
<dbReference type="Proteomes" id="UP000887560">
    <property type="component" value="Unplaced"/>
</dbReference>
<dbReference type="Pfam" id="PF16589">
    <property type="entry name" value="BRCT_2"/>
    <property type="match status" value="1"/>
</dbReference>
<dbReference type="GO" id="GO:0003723">
    <property type="term" value="F:RNA binding"/>
    <property type="evidence" value="ECO:0007669"/>
    <property type="project" value="TreeGrafter"/>
</dbReference>
<dbReference type="PROSITE" id="PS50172">
    <property type="entry name" value="BRCT"/>
    <property type="match status" value="1"/>
</dbReference>
<dbReference type="SUPFAM" id="SSF52113">
    <property type="entry name" value="BRCT domain"/>
    <property type="match status" value="1"/>
</dbReference>
<evidence type="ECO:0000256" key="3">
    <source>
        <dbReference type="ARBA" id="ARBA00022552"/>
    </source>
</evidence>
<evidence type="ECO:0000256" key="4">
    <source>
        <dbReference type="ARBA" id="ARBA00023242"/>
    </source>
</evidence>
<evidence type="ECO:0000256" key="2">
    <source>
        <dbReference type="ARBA" id="ARBA00022517"/>
    </source>
</evidence>
<feature type="coiled-coil region" evidence="5">
    <location>
        <begin position="167"/>
        <end position="202"/>
    </location>
</feature>
<feature type="region of interest" description="Disordered" evidence="6">
    <location>
        <begin position="314"/>
        <end position="371"/>
    </location>
</feature>
<dbReference type="InterPro" id="IPR036420">
    <property type="entry name" value="BRCT_dom_sf"/>
</dbReference>
<organism evidence="8 9">
    <name type="scientific">Meloidogyne floridensis</name>
    <dbReference type="NCBI Taxonomy" id="298350"/>
    <lineage>
        <taxon>Eukaryota</taxon>
        <taxon>Metazoa</taxon>
        <taxon>Ecdysozoa</taxon>
        <taxon>Nematoda</taxon>
        <taxon>Chromadorea</taxon>
        <taxon>Rhabditida</taxon>
        <taxon>Tylenchina</taxon>
        <taxon>Tylenchomorpha</taxon>
        <taxon>Tylenchoidea</taxon>
        <taxon>Meloidogynidae</taxon>
        <taxon>Meloidogyninae</taxon>
        <taxon>Meloidogyne</taxon>
    </lineage>
</organism>
<dbReference type="PANTHER" id="PTHR12221">
    <property type="entry name" value="PESCADILLO - RELATED"/>
    <property type="match status" value="1"/>
</dbReference>
<dbReference type="FunFam" id="3.40.50.10190:FF:000002">
    <property type="entry name" value="Pescadillo homolog"/>
    <property type="match status" value="1"/>
</dbReference>
<evidence type="ECO:0000256" key="6">
    <source>
        <dbReference type="SAM" id="MobiDB-lite"/>
    </source>
</evidence>
<dbReference type="GO" id="GO:0000463">
    <property type="term" value="P:maturation of LSU-rRNA from tricistronic rRNA transcript (SSU-rRNA, 5.8S rRNA, LSU-rRNA)"/>
    <property type="evidence" value="ECO:0007669"/>
    <property type="project" value="TreeGrafter"/>
</dbReference>
<feature type="compositionally biased region" description="Basic and acidic residues" evidence="6">
    <location>
        <begin position="319"/>
        <end position="347"/>
    </location>
</feature>
<evidence type="ECO:0000313" key="8">
    <source>
        <dbReference type="Proteomes" id="UP000887560"/>
    </source>
</evidence>
<dbReference type="Pfam" id="PF06732">
    <property type="entry name" value="Pescadillo_N"/>
    <property type="match status" value="1"/>
</dbReference>
<feature type="domain" description="BRCT" evidence="7">
    <location>
        <begin position="198"/>
        <end position="290"/>
    </location>
</feature>
<protein>
    <submittedName>
        <fullName evidence="9">BRCT domain-containing protein</fullName>
    </submittedName>
</protein>
<evidence type="ECO:0000256" key="1">
    <source>
        <dbReference type="ARBA" id="ARBA00004604"/>
    </source>
</evidence>
<evidence type="ECO:0000313" key="9">
    <source>
        <dbReference type="WBParaSite" id="scf7180000420984.g6051"/>
    </source>
</evidence>
<name>A0A915NQG2_9BILA</name>
<dbReference type="InterPro" id="IPR001357">
    <property type="entry name" value="BRCT_dom"/>
</dbReference>
<keyword evidence="4" id="KW-0539">Nucleus</keyword>
<dbReference type="InterPro" id="IPR010613">
    <property type="entry name" value="PES"/>
</dbReference>
<keyword evidence="2" id="KW-0690">Ribosome biogenesis</keyword>
<dbReference type="Gene3D" id="3.40.50.10190">
    <property type="entry name" value="BRCT domain"/>
    <property type="match status" value="1"/>
</dbReference>
<reference evidence="9" key="1">
    <citation type="submission" date="2022-11" db="UniProtKB">
        <authorList>
            <consortium name="WormBaseParasite"/>
        </authorList>
    </citation>
    <scope>IDENTIFICATION</scope>
</reference>
<dbReference type="WBParaSite" id="scf7180000420984.g6051">
    <property type="protein sequence ID" value="scf7180000420984.g6051"/>
    <property type="gene ID" value="scf7180000420984.g6051"/>
</dbReference>
<keyword evidence="5" id="KW-0175">Coiled coil</keyword>
<keyword evidence="8" id="KW-1185">Reference proteome</keyword>
<comment type="subcellular location">
    <subcellularLocation>
        <location evidence="1">Nucleus</location>
        <location evidence="1">Nucleolus</location>
    </subcellularLocation>
</comment>
<keyword evidence="3" id="KW-0698">rRNA processing</keyword>
<sequence length="414" mass="48250">LDDALCLCFAFAALTQSKVANSKLINRCRRLTIEFMHYIIESKSLKKVFISIKGIYYQAEVMGERITWIVGHERSVGRANELDLTTVAYFVEFYSVLLSFVNFRLYKSIGLFYPPQLQLKQNKSENEVNSTPSFTHLDDRVFSLAFPLAKIEKTEEELDICQIDTFEKEEDENDEEEKEDVKEIKEEDLGELLRQNEALKTLFSKMRFFINREVPKEPLAFVIRAGGGDVCWEDCYPVGSITNVSSELITHQIVDRQMKEMIINRIYIQPQWIFDCFNSRRLLPTILYAPSTTLPPHLSPFIGDNERLNNSLLISNEQQKNKDETKVEENVEGKSEEKGNQKEKKGEGMSVQKSRIYKESEQKKINEEGHNLKLREMMIPKKHKRIYEKLKRGTKRRARAEIVLEEKRAKLAKT</sequence>
<accession>A0A915NQG2</accession>
<dbReference type="AlphaFoldDB" id="A0A915NQG2"/>
<proteinExistence type="predicted"/>
<evidence type="ECO:0000259" key="7">
    <source>
        <dbReference type="PROSITE" id="PS50172"/>
    </source>
</evidence>